<proteinExistence type="predicted"/>
<keyword evidence="4" id="KW-1185">Reference proteome</keyword>
<organism evidence="3 4">
    <name type="scientific">Clathrus columnatus</name>
    <dbReference type="NCBI Taxonomy" id="1419009"/>
    <lineage>
        <taxon>Eukaryota</taxon>
        <taxon>Fungi</taxon>
        <taxon>Dikarya</taxon>
        <taxon>Basidiomycota</taxon>
        <taxon>Agaricomycotina</taxon>
        <taxon>Agaricomycetes</taxon>
        <taxon>Phallomycetidae</taxon>
        <taxon>Phallales</taxon>
        <taxon>Clathraceae</taxon>
        <taxon>Clathrus</taxon>
    </lineage>
</organism>
<dbReference type="GO" id="GO:0016787">
    <property type="term" value="F:hydrolase activity"/>
    <property type="evidence" value="ECO:0007669"/>
    <property type="project" value="UniProtKB-KW"/>
</dbReference>
<dbReference type="EMBL" id="BPWL01000002">
    <property type="protein sequence ID" value="GJJ06911.1"/>
    <property type="molecule type" value="Genomic_DNA"/>
</dbReference>
<gene>
    <name evidence="3" type="ORF">Clacol_001107</name>
</gene>
<evidence type="ECO:0000313" key="4">
    <source>
        <dbReference type="Proteomes" id="UP001050691"/>
    </source>
</evidence>
<keyword evidence="1" id="KW-0378">Hydrolase</keyword>
<feature type="domain" description="Alpha/beta hydrolase fold-3" evidence="2">
    <location>
        <begin position="88"/>
        <end position="314"/>
    </location>
</feature>
<dbReference type="InterPro" id="IPR050300">
    <property type="entry name" value="GDXG_lipolytic_enzyme"/>
</dbReference>
<sequence>MTAYIGLMYKTKLIFTAESHPLPLEEMHESLGLVMVDPVQDEFIVGFVRDAVRANSVIISERVPGYWWGDRGKDGKVGQPAAPGEKVLLAFHAGGFVMGTSRPKGSNDIVISDLLTNSSSHFTRVFAPDYRLASSAPNPIANPFPGALLDALASYLYLLKLGFTPNNIIVFGDSSGGTLSVLLTRYIIQLISLKLKFRGEPLQTPSHVILVSPSLDWSTSFHHGPESSYVARSLLGSLPPESLYTNAWLSPASLKISEEERRKLYAGFPNTYIAAGEFECSIDPMKTFYEWLKSSVAVEVSVEYDVIPKGGHDIVAMSFFEPERTELFKRIDKWLTRTGF</sequence>
<evidence type="ECO:0000259" key="2">
    <source>
        <dbReference type="Pfam" id="PF07859"/>
    </source>
</evidence>
<dbReference type="PANTHER" id="PTHR48081">
    <property type="entry name" value="AB HYDROLASE SUPERFAMILY PROTEIN C4A8.06C"/>
    <property type="match status" value="1"/>
</dbReference>
<evidence type="ECO:0000256" key="1">
    <source>
        <dbReference type="ARBA" id="ARBA00022801"/>
    </source>
</evidence>
<reference evidence="3" key="1">
    <citation type="submission" date="2021-10" db="EMBL/GenBank/DDBJ databases">
        <title>De novo Genome Assembly of Clathrus columnatus (Basidiomycota, Fungi) Using Illumina and Nanopore Sequence Data.</title>
        <authorList>
            <person name="Ogiso-Tanaka E."/>
            <person name="Itagaki H."/>
            <person name="Hosoya T."/>
            <person name="Hosaka K."/>
        </authorList>
    </citation>
    <scope>NUCLEOTIDE SEQUENCE</scope>
    <source>
        <strain evidence="3">MO-923</strain>
    </source>
</reference>
<protein>
    <recommendedName>
        <fullName evidence="2">Alpha/beta hydrolase fold-3 domain-containing protein</fullName>
    </recommendedName>
</protein>
<dbReference type="Proteomes" id="UP001050691">
    <property type="component" value="Unassembled WGS sequence"/>
</dbReference>
<name>A0AAV5A1M6_9AGAM</name>
<accession>A0AAV5A1M6</accession>
<dbReference type="PANTHER" id="PTHR48081:SF26">
    <property type="entry name" value="ALPHA_BETA HYDROLASE FOLD-3 DOMAIN-CONTAINING PROTEIN"/>
    <property type="match status" value="1"/>
</dbReference>
<dbReference type="Gene3D" id="3.40.50.1820">
    <property type="entry name" value="alpha/beta hydrolase"/>
    <property type="match status" value="1"/>
</dbReference>
<comment type="caution">
    <text evidence="3">The sequence shown here is derived from an EMBL/GenBank/DDBJ whole genome shotgun (WGS) entry which is preliminary data.</text>
</comment>
<dbReference type="SUPFAM" id="SSF53474">
    <property type="entry name" value="alpha/beta-Hydrolases"/>
    <property type="match status" value="1"/>
</dbReference>
<dbReference type="AlphaFoldDB" id="A0AAV5A1M6"/>
<evidence type="ECO:0000313" key="3">
    <source>
        <dbReference type="EMBL" id="GJJ06911.1"/>
    </source>
</evidence>
<dbReference type="Pfam" id="PF07859">
    <property type="entry name" value="Abhydrolase_3"/>
    <property type="match status" value="1"/>
</dbReference>
<dbReference type="InterPro" id="IPR013094">
    <property type="entry name" value="AB_hydrolase_3"/>
</dbReference>
<dbReference type="InterPro" id="IPR029058">
    <property type="entry name" value="AB_hydrolase_fold"/>
</dbReference>